<dbReference type="EMBL" id="PZQS01000008">
    <property type="protein sequence ID" value="PVD26100.1"/>
    <property type="molecule type" value="Genomic_DNA"/>
</dbReference>
<dbReference type="Gene3D" id="2.10.25.10">
    <property type="entry name" value="Laminin"/>
    <property type="match status" value="5"/>
</dbReference>
<feature type="disulfide bond" evidence="6">
    <location>
        <begin position="461"/>
        <end position="470"/>
    </location>
</feature>
<feature type="region of interest" description="Disordered" evidence="7">
    <location>
        <begin position="1"/>
        <end position="22"/>
    </location>
</feature>
<evidence type="ECO:0000256" key="6">
    <source>
        <dbReference type="PROSITE-ProRule" id="PRU00076"/>
    </source>
</evidence>
<feature type="disulfide bond" evidence="6">
    <location>
        <begin position="335"/>
        <end position="344"/>
    </location>
</feature>
<evidence type="ECO:0000256" key="4">
    <source>
        <dbReference type="ARBA" id="ARBA00023157"/>
    </source>
</evidence>
<dbReference type="STRING" id="400727.A0A2T7NY44"/>
<dbReference type="InterPro" id="IPR013032">
    <property type="entry name" value="EGF-like_CS"/>
</dbReference>
<dbReference type="InterPro" id="IPR051022">
    <property type="entry name" value="Notch_Cell-Fate_Det"/>
</dbReference>
<dbReference type="PROSITE" id="PS01186">
    <property type="entry name" value="EGF_2"/>
    <property type="match status" value="1"/>
</dbReference>
<feature type="domain" description="EGF-like" evidence="9">
    <location>
        <begin position="435"/>
        <end position="471"/>
    </location>
</feature>
<keyword evidence="1 6" id="KW-0245">EGF-like domain</keyword>
<dbReference type="PROSITE" id="PS00022">
    <property type="entry name" value="EGF_1"/>
    <property type="match status" value="5"/>
</dbReference>
<dbReference type="FunFam" id="2.10.25.10:FF:000061">
    <property type="entry name" value="Delta-like protein"/>
    <property type="match status" value="1"/>
</dbReference>
<dbReference type="InterPro" id="IPR000152">
    <property type="entry name" value="EGF-type_Asp/Asn_hydroxyl_site"/>
</dbReference>
<dbReference type="PROSITE" id="PS00010">
    <property type="entry name" value="ASX_HYDROXYL"/>
    <property type="match status" value="1"/>
</dbReference>
<dbReference type="CDD" id="cd00054">
    <property type="entry name" value="EGF_CA"/>
    <property type="match status" value="5"/>
</dbReference>
<organism evidence="10 11">
    <name type="scientific">Pomacea canaliculata</name>
    <name type="common">Golden apple snail</name>
    <dbReference type="NCBI Taxonomy" id="400727"/>
    <lineage>
        <taxon>Eukaryota</taxon>
        <taxon>Metazoa</taxon>
        <taxon>Spiralia</taxon>
        <taxon>Lophotrochozoa</taxon>
        <taxon>Mollusca</taxon>
        <taxon>Gastropoda</taxon>
        <taxon>Caenogastropoda</taxon>
        <taxon>Architaenioglossa</taxon>
        <taxon>Ampullarioidea</taxon>
        <taxon>Ampullariidae</taxon>
        <taxon>Pomacea</taxon>
    </lineage>
</organism>
<feature type="transmembrane region" description="Helical" evidence="8">
    <location>
        <begin position="547"/>
        <end position="568"/>
    </location>
</feature>
<comment type="caution">
    <text evidence="10">The sequence shown here is derived from an EMBL/GenBank/DDBJ whole genome shotgun (WGS) entry which is preliminary data.</text>
</comment>
<dbReference type="SUPFAM" id="SSF57196">
    <property type="entry name" value="EGF/Laminin"/>
    <property type="match status" value="5"/>
</dbReference>
<feature type="region of interest" description="Disordered" evidence="7">
    <location>
        <begin position="707"/>
        <end position="729"/>
    </location>
</feature>
<dbReference type="GO" id="GO:0005886">
    <property type="term" value="C:plasma membrane"/>
    <property type="evidence" value="ECO:0007669"/>
    <property type="project" value="TreeGrafter"/>
</dbReference>
<dbReference type="PANTHER" id="PTHR24049:SF22">
    <property type="entry name" value="DROSOPHILA CRUMBS HOMOLOG"/>
    <property type="match status" value="1"/>
</dbReference>
<evidence type="ECO:0000256" key="3">
    <source>
        <dbReference type="ARBA" id="ARBA00022737"/>
    </source>
</evidence>
<gene>
    <name evidence="10" type="ORF">C0Q70_13768</name>
</gene>
<dbReference type="AlphaFoldDB" id="A0A2T7NY44"/>
<feature type="compositionally biased region" description="Gly residues" evidence="7">
    <location>
        <begin position="627"/>
        <end position="638"/>
    </location>
</feature>
<name>A0A2T7NY44_POMCA</name>
<dbReference type="PANTHER" id="PTHR24049">
    <property type="entry name" value="CRUMBS FAMILY MEMBER"/>
    <property type="match status" value="1"/>
</dbReference>
<dbReference type="InterPro" id="IPR000742">
    <property type="entry name" value="EGF"/>
</dbReference>
<keyword evidence="8" id="KW-1133">Transmembrane helix</keyword>
<sequence>MRRVIQGDVSRRPLGKGHGSGEQWRGVSVRYVRRCRRAVENAVAGAAPKPVVIPLTALSGRLQVDCIAAAAARPTFVADEAVHDERQDQDDAAHDDTADDPAIDSALGSRFDRQLLDVRRGPAGTRGVHKQVRSLSQQSQQASYIAAPLPKVKHRPAGASRLRVGACAKHLLVRAARDNALFCATWPGSLDRSVNRYRGSDSLPATVASQSTAQPEEKERRKTVRHQRGNHVLPVQIVLRGGVRLASCAVGTAGQRVHIRDRRDTFWGARRRSTMFSRAASAGILTNTPDAELFLAVLACVCFRNSGAETGLCESSPCQNGGVCNQVLTTYYCYCPDTYDGRDCQIKLAHPKHVSCKSSPCINGGTCHQLTHTYYCECPSNYRGSNCESKLEPREHCQSSPCKNGGTCYDLLFTYYCECPRHYHGNDCQIREVLQKHSCDSSPCKNGGTCQELDFTYRCVCREGFLGLNCEVENVLADYCSSIPCQNGGVCHNTELFRYICVCTKDYRGRNCELKKHSTPTPFVEHHGEGGFYPLDDPRAVSAVATAGIYSGVALGCVGVVLIIFLFWRRKCVMLAMCYDTSDDTPANPQDHPSNGGRPPEYSSLLPPAVPAPEDMPQRDYTAAVAGGSGSDSGGASGVGRDRPPSYRTATQVLLPHACVARSRQTQWGWTVVKCGAQEDGVHGCDRMLLQDASTQAPPVCRTVPEDIVIDDSDSEPPPSYEEAIRDSNLYGLQRKVERQRKNVEERGKE</sequence>
<dbReference type="FunFam" id="2.10.25.10:FF:000255">
    <property type="entry name" value="Sushi, nidogen and EGF-like domains 1"/>
    <property type="match status" value="1"/>
</dbReference>
<dbReference type="Pfam" id="PF00008">
    <property type="entry name" value="EGF"/>
    <property type="match status" value="3"/>
</dbReference>
<feature type="domain" description="EGF-like" evidence="9">
    <location>
        <begin position="393"/>
        <end position="429"/>
    </location>
</feature>
<dbReference type="GO" id="GO:0045197">
    <property type="term" value="P:establishment or maintenance of epithelial cell apical/basal polarity"/>
    <property type="evidence" value="ECO:0007669"/>
    <property type="project" value="TreeGrafter"/>
</dbReference>
<evidence type="ECO:0000256" key="5">
    <source>
        <dbReference type="ARBA" id="ARBA00023180"/>
    </source>
</evidence>
<dbReference type="PROSITE" id="PS50026">
    <property type="entry name" value="EGF_3"/>
    <property type="match status" value="5"/>
</dbReference>
<comment type="caution">
    <text evidence="6">Lacks conserved residue(s) required for the propagation of feature annotation.</text>
</comment>
<accession>A0A2T7NY44</accession>
<keyword evidence="8" id="KW-0472">Membrane</keyword>
<dbReference type="GO" id="GO:0032991">
    <property type="term" value="C:protein-containing complex"/>
    <property type="evidence" value="ECO:0007669"/>
    <property type="project" value="TreeGrafter"/>
</dbReference>
<dbReference type="Proteomes" id="UP000245119">
    <property type="component" value="Linkage Group LG8"/>
</dbReference>
<dbReference type="GO" id="GO:0007157">
    <property type="term" value="P:heterophilic cell-cell adhesion via plasma membrane cell adhesion molecules"/>
    <property type="evidence" value="ECO:0007669"/>
    <property type="project" value="TreeGrafter"/>
</dbReference>
<evidence type="ECO:0000259" key="9">
    <source>
        <dbReference type="PROSITE" id="PS50026"/>
    </source>
</evidence>
<evidence type="ECO:0000313" key="11">
    <source>
        <dbReference type="Proteomes" id="UP000245119"/>
    </source>
</evidence>
<keyword evidence="11" id="KW-1185">Reference proteome</keyword>
<dbReference type="OrthoDB" id="5953235at2759"/>
<feature type="compositionally biased region" description="Polar residues" evidence="7">
    <location>
        <begin position="584"/>
        <end position="593"/>
    </location>
</feature>
<feature type="domain" description="EGF-like" evidence="9">
    <location>
        <begin position="352"/>
        <end position="388"/>
    </location>
</feature>
<feature type="domain" description="EGF-like" evidence="9">
    <location>
        <begin position="476"/>
        <end position="513"/>
    </location>
</feature>
<dbReference type="InterPro" id="IPR001881">
    <property type="entry name" value="EGF-like_Ca-bd_dom"/>
</dbReference>
<proteinExistence type="predicted"/>
<dbReference type="Pfam" id="PF12661">
    <property type="entry name" value="hEGF"/>
    <property type="match status" value="1"/>
</dbReference>
<keyword evidence="4 6" id="KW-1015">Disulfide bond</keyword>
<dbReference type="SMART" id="SM00181">
    <property type="entry name" value="EGF"/>
    <property type="match status" value="5"/>
</dbReference>
<feature type="region of interest" description="Disordered" evidence="7">
    <location>
        <begin position="584"/>
        <end position="646"/>
    </location>
</feature>
<reference evidence="10 11" key="1">
    <citation type="submission" date="2018-04" db="EMBL/GenBank/DDBJ databases">
        <title>The genome of golden apple snail Pomacea canaliculata provides insight into stress tolerance and invasive adaptation.</title>
        <authorList>
            <person name="Liu C."/>
            <person name="Liu B."/>
            <person name="Ren Y."/>
            <person name="Zhang Y."/>
            <person name="Wang H."/>
            <person name="Li S."/>
            <person name="Jiang F."/>
            <person name="Yin L."/>
            <person name="Zhang G."/>
            <person name="Qian W."/>
            <person name="Fan W."/>
        </authorList>
    </citation>
    <scope>NUCLEOTIDE SEQUENCE [LARGE SCALE GENOMIC DNA]</scope>
    <source>
        <strain evidence="10">SZHN2017</strain>
        <tissue evidence="10">Muscle</tissue>
    </source>
</reference>
<keyword evidence="2" id="KW-0732">Signal</keyword>
<feature type="disulfide bond" evidence="6">
    <location>
        <begin position="419"/>
        <end position="428"/>
    </location>
</feature>
<feature type="compositionally biased region" description="Basic and acidic residues" evidence="7">
    <location>
        <begin position="83"/>
        <end position="96"/>
    </location>
</feature>
<feature type="region of interest" description="Disordered" evidence="7">
    <location>
        <begin position="120"/>
        <end position="140"/>
    </location>
</feature>
<evidence type="ECO:0000256" key="2">
    <source>
        <dbReference type="ARBA" id="ARBA00022729"/>
    </source>
</evidence>
<dbReference type="SMART" id="SM00179">
    <property type="entry name" value="EGF_CA"/>
    <property type="match status" value="5"/>
</dbReference>
<evidence type="ECO:0000256" key="8">
    <source>
        <dbReference type="SAM" id="Phobius"/>
    </source>
</evidence>
<keyword evidence="3" id="KW-0677">Repeat</keyword>
<protein>
    <recommendedName>
        <fullName evidence="9">EGF-like domain-containing protein</fullName>
    </recommendedName>
</protein>
<keyword evidence="5" id="KW-0325">Glycoprotein</keyword>
<feature type="disulfide bond" evidence="6">
    <location>
        <begin position="378"/>
        <end position="387"/>
    </location>
</feature>
<feature type="disulfide bond" evidence="6">
    <location>
        <begin position="503"/>
        <end position="512"/>
    </location>
</feature>
<evidence type="ECO:0000256" key="1">
    <source>
        <dbReference type="ARBA" id="ARBA00022536"/>
    </source>
</evidence>
<keyword evidence="8" id="KW-0812">Transmembrane</keyword>
<feature type="region of interest" description="Disordered" evidence="7">
    <location>
        <begin position="83"/>
        <end position="104"/>
    </location>
</feature>
<evidence type="ECO:0000313" key="10">
    <source>
        <dbReference type="EMBL" id="PVD26100.1"/>
    </source>
</evidence>
<feature type="domain" description="EGF-like" evidence="9">
    <location>
        <begin position="309"/>
        <end position="345"/>
    </location>
</feature>
<dbReference type="FunFam" id="2.10.25.10:FF:000012">
    <property type="entry name" value="Delta-like protein"/>
    <property type="match status" value="2"/>
</dbReference>
<evidence type="ECO:0000256" key="7">
    <source>
        <dbReference type="SAM" id="MobiDB-lite"/>
    </source>
</evidence>
<dbReference type="GO" id="GO:0005509">
    <property type="term" value="F:calcium ion binding"/>
    <property type="evidence" value="ECO:0007669"/>
    <property type="project" value="InterPro"/>
</dbReference>
<feature type="region of interest" description="Disordered" evidence="7">
    <location>
        <begin position="201"/>
        <end position="226"/>
    </location>
</feature>